<accession>A0ABN1BF32</accession>
<name>A0ABN1BF32_9BACI</name>
<comment type="caution">
    <text evidence="3">The sequence shown here is derived from an EMBL/GenBank/DDBJ whole genome shotgun (WGS) entry which is preliminary data.</text>
</comment>
<keyword evidence="1" id="KW-0749">Sporulation</keyword>
<sequence length="46" mass="5299">MGNPRKNSEQYKPNKHGHISKSFDGNKGRKYQTKGKEAQWIQPKGN</sequence>
<evidence type="ECO:0008006" key="5">
    <source>
        <dbReference type="Google" id="ProtNLM"/>
    </source>
</evidence>
<evidence type="ECO:0000313" key="4">
    <source>
        <dbReference type="Proteomes" id="UP001500880"/>
    </source>
</evidence>
<dbReference type="Proteomes" id="UP001500880">
    <property type="component" value="Unassembled WGS sequence"/>
</dbReference>
<organism evidence="3 4">
    <name type="scientific">Salinibacillus aidingensis</name>
    <dbReference type="NCBI Taxonomy" id="237684"/>
    <lineage>
        <taxon>Bacteria</taxon>
        <taxon>Bacillati</taxon>
        <taxon>Bacillota</taxon>
        <taxon>Bacilli</taxon>
        <taxon>Bacillales</taxon>
        <taxon>Bacillaceae</taxon>
        <taxon>Salinibacillus</taxon>
    </lineage>
</organism>
<evidence type="ECO:0000313" key="3">
    <source>
        <dbReference type="EMBL" id="GAA0496342.1"/>
    </source>
</evidence>
<evidence type="ECO:0000256" key="1">
    <source>
        <dbReference type="ARBA" id="ARBA00022969"/>
    </source>
</evidence>
<dbReference type="RefSeq" id="WP_162038796.1">
    <property type="nucleotide sequence ID" value="NZ_BAAADO010000004.1"/>
</dbReference>
<evidence type="ECO:0000256" key="2">
    <source>
        <dbReference type="SAM" id="MobiDB-lite"/>
    </source>
</evidence>
<proteinExistence type="predicted"/>
<keyword evidence="4" id="KW-1185">Reference proteome</keyword>
<feature type="region of interest" description="Disordered" evidence="2">
    <location>
        <begin position="1"/>
        <end position="46"/>
    </location>
</feature>
<reference evidence="3 4" key="1">
    <citation type="journal article" date="2019" name="Int. J. Syst. Evol. Microbiol.">
        <title>The Global Catalogue of Microorganisms (GCM) 10K type strain sequencing project: providing services to taxonomists for standard genome sequencing and annotation.</title>
        <authorList>
            <consortium name="The Broad Institute Genomics Platform"/>
            <consortium name="The Broad Institute Genome Sequencing Center for Infectious Disease"/>
            <person name="Wu L."/>
            <person name="Ma J."/>
        </authorList>
    </citation>
    <scope>NUCLEOTIDE SEQUENCE [LARGE SCALE GENOMIC DNA]</scope>
    <source>
        <strain evidence="3 4">JCM 12389</strain>
    </source>
</reference>
<protein>
    <recommendedName>
        <fullName evidence="5">Acid-soluble spore protein N</fullName>
    </recommendedName>
</protein>
<dbReference type="EMBL" id="BAAADO010000004">
    <property type="protein sequence ID" value="GAA0496342.1"/>
    <property type="molecule type" value="Genomic_DNA"/>
</dbReference>
<dbReference type="Pfam" id="PF08177">
    <property type="entry name" value="SspN"/>
    <property type="match status" value="1"/>
</dbReference>
<dbReference type="InterPro" id="IPR012612">
    <property type="entry name" value="SASP_SspN"/>
</dbReference>
<gene>
    <name evidence="3" type="ORF">GCM10008986_24070</name>
</gene>